<dbReference type="Proteomes" id="UP000215127">
    <property type="component" value="Chromosome 9"/>
</dbReference>
<gene>
    <name evidence="2" type="ORF">ZT3D7_G9352</name>
</gene>
<keyword evidence="1" id="KW-0812">Transmembrane</keyword>
<name>A0A1X7S4R4_ZYMT9</name>
<accession>A0A1X7S4R4</accession>
<sequence>MYDIDPKTFILSSSIARLPAGVTGNRRSKLQCRTAATWQCERRKSNTHHNQHASNNTASSDDDNIKINMKNIIFLASTLLFALGTIAAPAAEAEALGRIPVPPYCYEECTSGSRIQCCDCRMAHGHPTIGC</sequence>
<keyword evidence="1" id="KW-0472">Membrane</keyword>
<protein>
    <submittedName>
        <fullName evidence="2">Uncharacterized protein</fullName>
    </submittedName>
</protein>
<reference evidence="2 3" key="1">
    <citation type="submission" date="2016-06" db="EMBL/GenBank/DDBJ databases">
        <authorList>
            <person name="Kjaerup R.B."/>
            <person name="Dalgaard T.S."/>
            <person name="Juul-Madsen H.R."/>
        </authorList>
    </citation>
    <scope>NUCLEOTIDE SEQUENCE [LARGE SCALE GENOMIC DNA]</scope>
</reference>
<evidence type="ECO:0000313" key="3">
    <source>
        <dbReference type="Proteomes" id="UP000215127"/>
    </source>
</evidence>
<proteinExistence type="predicted"/>
<feature type="transmembrane region" description="Helical" evidence="1">
    <location>
        <begin position="72"/>
        <end position="91"/>
    </location>
</feature>
<evidence type="ECO:0000256" key="1">
    <source>
        <dbReference type="SAM" id="Phobius"/>
    </source>
</evidence>
<dbReference type="EMBL" id="LT853700">
    <property type="protein sequence ID" value="SMQ54197.1"/>
    <property type="molecule type" value="Genomic_DNA"/>
</dbReference>
<organism evidence="2 3">
    <name type="scientific">Zymoseptoria tritici (strain ST99CH_3D7)</name>
    <dbReference type="NCBI Taxonomy" id="1276538"/>
    <lineage>
        <taxon>Eukaryota</taxon>
        <taxon>Fungi</taxon>
        <taxon>Dikarya</taxon>
        <taxon>Ascomycota</taxon>
        <taxon>Pezizomycotina</taxon>
        <taxon>Dothideomycetes</taxon>
        <taxon>Dothideomycetidae</taxon>
        <taxon>Mycosphaerellales</taxon>
        <taxon>Mycosphaerellaceae</taxon>
        <taxon>Zymoseptoria</taxon>
    </lineage>
</organism>
<keyword evidence="1" id="KW-1133">Transmembrane helix</keyword>
<dbReference type="AlphaFoldDB" id="A0A1X7S4R4"/>
<keyword evidence="3" id="KW-1185">Reference proteome</keyword>
<evidence type="ECO:0000313" key="2">
    <source>
        <dbReference type="EMBL" id="SMQ54197.1"/>
    </source>
</evidence>